<evidence type="ECO:0000256" key="3">
    <source>
        <dbReference type="ARBA" id="ARBA00022980"/>
    </source>
</evidence>
<organism evidence="8 9">
    <name type="scientific">Vespula maculifrons</name>
    <name type="common">Eastern yellow jacket</name>
    <name type="synonym">Wasp</name>
    <dbReference type="NCBI Taxonomy" id="7453"/>
    <lineage>
        <taxon>Eukaryota</taxon>
        <taxon>Metazoa</taxon>
        <taxon>Ecdysozoa</taxon>
        <taxon>Arthropoda</taxon>
        <taxon>Hexapoda</taxon>
        <taxon>Insecta</taxon>
        <taxon>Pterygota</taxon>
        <taxon>Neoptera</taxon>
        <taxon>Endopterygota</taxon>
        <taxon>Hymenoptera</taxon>
        <taxon>Apocrita</taxon>
        <taxon>Aculeata</taxon>
        <taxon>Vespoidea</taxon>
        <taxon>Vespidae</taxon>
        <taxon>Vespinae</taxon>
        <taxon>Vespula</taxon>
    </lineage>
</organism>
<evidence type="ECO:0000256" key="6">
    <source>
        <dbReference type="ARBA" id="ARBA00035188"/>
    </source>
</evidence>
<dbReference type="SUPFAM" id="SSF52833">
    <property type="entry name" value="Thioredoxin-like"/>
    <property type="match status" value="1"/>
</dbReference>
<accession>A0ABD2BUW0</accession>
<dbReference type="PANTHER" id="PTHR21396">
    <property type="entry name" value="39S RIBOSOMAL PROTEIN L43"/>
    <property type="match status" value="1"/>
</dbReference>
<evidence type="ECO:0000259" key="7">
    <source>
        <dbReference type="SMART" id="SM00916"/>
    </source>
</evidence>
<comment type="caution">
    <text evidence="8">The sequence shown here is derived from an EMBL/GenBank/DDBJ whole genome shotgun (WGS) entry which is preliminary data.</text>
</comment>
<evidence type="ECO:0000256" key="5">
    <source>
        <dbReference type="ARBA" id="ARBA00023274"/>
    </source>
</evidence>
<keyword evidence="4" id="KW-0496">Mitochondrion</keyword>
<feature type="domain" description="Ribosomal protein/NADH dehydrogenase" evidence="7">
    <location>
        <begin position="37"/>
        <end position="110"/>
    </location>
</feature>
<proteinExistence type="inferred from homology"/>
<dbReference type="InterPro" id="IPR007741">
    <property type="entry name" value="Ribosomal_mL43/mS25/NADH_DH"/>
</dbReference>
<dbReference type="EMBL" id="JAYRBN010000066">
    <property type="protein sequence ID" value="KAL2736567.1"/>
    <property type="molecule type" value="Genomic_DNA"/>
</dbReference>
<evidence type="ECO:0000313" key="9">
    <source>
        <dbReference type="Proteomes" id="UP001607303"/>
    </source>
</evidence>
<evidence type="ECO:0000256" key="2">
    <source>
        <dbReference type="ARBA" id="ARBA00006073"/>
    </source>
</evidence>
<dbReference type="FunFam" id="3.40.30.10:FF:000257">
    <property type="entry name" value="39S ribosomal protein L43"/>
    <property type="match status" value="1"/>
</dbReference>
<name>A0ABD2BUW0_VESMC</name>
<keyword evidence="5" id="KW-0687">Ribonucleoprotein</keyword>
<keyword evidence="9" id="KW-1185">Reference proteome</keyword>
<dbReference type="Pfam" id="PF05047">
    <property type="entry name" value="L51_S25_CI-B8"/>
    <property type="match status" value="1"/>
</dbReference>
<evidence type="ECO:0000256" key="4">
    <source>
        <dbReference type="ARBA" id="ARBA00023128"/>
    </source>
</evidence>
<dbReference type="PANTHER" id="PTHR21396:SF2">
    <property type="entry name" value="LARGE RIBOSOMAL SUBUNIT PROTEIN ML43"/>
    <property type="match status" value="1"/>
</dbReference>
<dbReference type="InterPro" id="IPR039927">
    <property type="entry name" value="Ribosomal_mL43"/>
</dbReference>
<protein>
    <recommendedName>
        <fullName evidence="6">Large ribosomal subunit protein mL43</fullName>
    </recommendedName>
</protein>
<dbReference type="SMART" id="SM00916">
    <property type="entry name" value="L51_S25_CI-B8"/>
    <property type="match status" value="1"/>
</dbReference>
<sequence length="198" mass="22961">MSNKVLFLKSGFPRAPLGLGIGRYVCQLQRVTLKFCKNHGASKGIRDFLEHDLVDYASKNSGIVVYVKPRRHRTPVITAEYLNGEKQWMNVSNYSREDIVKWMELLRTQFHDGTKLRLRKLWHTEFPSIQGPWTPFTFKDPSHNLVQFPNVNIKEIGSAIKTEPTATEQLIELYKTQQIREQQEQKTENQRNTSEGSA</sequence>
<dbReference type="Proteomes" id="UP001607303">
    <property type="component" value="Unassembled WGS sequence"/>
</dbReference>
<comment type="similarity">
    <text evidence="2">Belongs to the mitochondrion-specific ribosomal protein mL43 family.</text>
</comment>
<comment type="subcellular location">
    <subcellularLocation>
        <location evidence="1">Mitochondrion</location>
    </subcellularLocation>
</comment>
<keyword evidence="3" id="KW-0689">Ribosomal protein</keyword>
<evidence type="ECO:0000313" key="8">
    <source>
        <dbReference type="EMBL" id="KAL2736567.1"/>
    </source>
</evidence>
<dbReference type="GO" id="GO:0005840">
    <property type="term" value="C:ribosome"/>
    <property type="evidence" value="ECO:0007669"/>
    <property type="project" value="UniProtKB-KW"/>
</dbReference>
<evidence type="ECO:0000256" key="1">
    <source>
        <dbReference type="ARBA" id="ARBA00004173"/>
    </source>
</evidence>
<gene>
    <name evidence="8" type="ORF">V1477_013076</name>
</gene>
<dbReference type="GO" id="GO:0005739">
    <property type="term" value="C:mitochondrion"/>
    <property type="evidence" value="ECO:0007669"/>
    <property type="project" value="UniProtKB-SubCell"/>
</dbReference>
<dbReference type="AlphaFoldDB" id="A0ABD2BUW0"/>
<reference evidence="8 9" key="1">
    <citation type="journal article" date="2024" name="Ann. Entomol. Soc. Am.">
        <title>Genomic analyses of the southern and eastern yellowjacket wasps (Hymenoptera: Vespidae) reveal evolutionary signatures of social life.</title>
        <authorList>
            <person name="Catto M.A."/>
            <person name="Caine P.B."/>
            <person name="Orr S.E."/>
            <person name="Hunt B.G."/>
            <person name="Goodisman M.A.D."/>
        </authorList>
    </citation>
    <scope>NUCLEOTIDE SEQUENCE [LARGE SCALE GENOMIC DNA]</scope>
    <source>
        <strain evidence="8">232</strain>
        <tissue evidence="8">Head and thorax</tissue>
    </source>
</reference>
<dbReference type="InterPro" id="IPR036249">
    <property type="entry name" value="Thioredoxin-like_sf"/>
</dbReference>
<dbReference type="GO" id="GO:1990904">
    <property type="term" value="C:ribonucleoprotein complex"/>
    <property type="evidence" value="ECO:0007669"/>
    <property type="project" value="UniProtKB-KW"/>
</dbReference>
<dbReference type="Gene3D" id="3.40.30.10">
    <property type="entry name" value="Glutaredoxin"/>
    <property type="match status" value="1"/>
</dbReference>